<keyword evidence="1" id="KW-0812">Transmembrane</keyword>
<reference evidence="3" key="1">
    <citation type="submission" date="2023-10" db="EMBL/GenBank/DDBJ databases">
        <authorList>
            <person name="Chen Y."/>
            <person name="Shah S."/>
            <person name="Dougan E. K."/>
            <person name="Thang M."/>
            <person name="Chan C."/>
        </authorList>
    </citation>
    <scope>NUCLEOTIDE SEQUENCE [LARGE SCALE GENOMIC DNA]</scope>
</reference>
<evidence type="ECO:0000313" key="3">
    <source>
        <dbReference type="EMBL" id="CAK0895855.1"/>
    </source>
</evidence>
<dbReference type="EMBL" id="CAUYUJ010020098">
    <property type="protein sequence ID" value="CAK0895855.1"/>
    <property type="molecule type" value="Genomic_DNA"/>
</dbReference>
<keyword evidence="1" id="KW-1133">Transmembrane helix</keyword>
<gene>
    <name evidence="3" type="ORF">PCOR1329_LOCUS74474</name>
</gene>
<comment type="caution">
    <text evidence="3">The sequence shown here is derived from an EMBL/GenBank/DDBJ whole genome shotgun (WGS) entry which is preliminary data.</text>
</comment>
<dbReference type="Proteomes" id="UP001189429">
    <property type="component" value="Unassembled WGS sequence"/>
</dbReference>
<evidence type="ECO:0000313" key="4">
    <source>
        <dbReference type="Proteomes" id="UP001189429"/>
    </source>
</evidence>
<proteinExistence type="predicted"/>
<feature type="transmembrane region" description="Helical" evidence="1">
    <location>
        <begin position="107"/>
        <end position="126"/>
    </location>
</feature>
<feature type="transmembrane region" description="Helical" evidence="1">
    <location>
        <begin position="77"/>
        <end position="95"/>
    </location>
</feature>
<protein>
    <recommendedName>
        <fullName evidence="2">Cation-transporting P-type ATPase C-terminal domain-containing protein</fullName>
    </recommendedName>
</protein>
<evidence type="ECO:0000259" key="2">
    <source>
        <dbReference type="Pfam" id="PF00689"/>
    </source>
</evidence>
<dbReference type="SUPFAM" id="SSF81665">
    <property type="entry name" value="Calcium ATPase, transmembrane domain M"/>
    <property type="match status" value="1"/>
</dbReference>
<evidence type="ECO:0000256" key="1">
    <source>
        <dbReference type="SAM" id="Phobius"/>
    </source>
</evidence>
<feature type="domain" description="Cation-transporting P-type ATPase C-terminal" evidence="2">
    <location>
        <begin position="37"/>
        <end position="130"/>
    </location>
</feature>
<accession>A0ABN9XCP7</accession>
<dbReference type="Pfam" id="PF00689">
    <property type="entry name" value="Cation_ATPase_C"/>
    <property type="match status" value="1"/>
</dbReference>
<feature type="non-terminal residue" evidence="3">
    <location>
        <position position="130"/>
    </location>
</feature>
<name>A0ABN9XCP7_9DINO</name>
<dbReference type="InterPro" id="IPR023298">
    <property type="entry name" value="ATPase_P-typ_TM_dom_sf"/>
</dbReference>
<keyword evidence="1" id="KW-0472">Membrane</keyword>
<dbReference type="InterPro" id="IPR006068">
    <property type="entry name" value="ATPase_P-typ_cation-transptr_C"/>
</dbReference>
<keyword evidence="4" id="KW-1185">Reference proteome</keyword>
<sequence>MVEPCEDKRGLKRWCWRYHGVSMMDRPILDRSRHCAAFGTRRGQTMGYVTIQLGEILALLAYRRDDFSLPWLLSNRVYVGMLLFNLSMLLAFLYVPPVAGLSGLLPLPPARLAVSMCFAVLLFVLIEVSK</sequence>
<organism evidence="3 4">
    <name type="scientific">Prorocentrum cordatum</name>
    <dbReference type="NCBI Taxonomy" id="2364126"/>
    <lineage>
        <taxon>Eukaryota</taxon>
        <taxon>Sar</taxon>
        <taxon>Alveolata</taxon>
        <taxon>Dinophyceae</taxon>
        <taxon>Prorocentrales</taxon>
        <taxon>Prorocentraceae</taxon>
        <taxon>Prorocentrum</taxon>
    </lineage>
</organism>
<dbReference type="Gene3D" id="1.20.1110.10">
    <property type="entry name" value="Calcium-transporting ATPase, transmembrane domain"/>
    <property type="match status" value="1"/>
</dbReference>